<dbReference type="InterPro" id="IPR045229">
    <property type="entry name" value="TPP_enz"/>
</dbReference>
<dbReference type="Gene3D" id="3.40.50.970">
    <property type="match status" value="2"/>
</dbReference>
<evidence type="ECO:0000259" key="5">
    <source>
        <dbReference type="Pfam" id="PF00205"/>
    </source>
</evidence>
<dbReference type="GO" id="GO:0005948">
    <property type="term" value="C:acetolactate synthase complex"/>
    <property type="evidence" value="ECO:0007669"/>
    <property type="project" value="TreeGrafter"/>
</dbReference>
<dbReference type="GO" id="GO:0050660">
    <property type="term" value="F:flavin adenine dinucleotide binding"/>
    <property type="evidence" value="ECO:0007669"/>
    <property type="project" value="TreeGrafter"/>
</dbReference>
<evidence type="ECO:0000256" key="3">
    <source>
        <dbReference type="ARBA" id="ARBA00023052"/>
    </source>
</evidence>
<evidence type="ECO:0000313" key="8">
    <source>
        <dbReference type="EMBL" id="VAX02904.1"/>
    </source>
</evidence>
<dbReference type="Gene3D" id="3.40.50.1220">
    <property type="entry name" value="TPP-binding domain"/>
    <property type="match status" value="1"/>
</dbReference>
<dbReference type="SUPFAM" id="SSF52518">
    <property type="entry name" value="Thiamin diphosphate-binding fold (THDP-binding)"/>
    <property type="match status" value="2"/>
</dbReference>
<feature type="domain" description="Thiamine pyrophosphate enzyme TPP-binding" evidence="6">
    <location>
        <begin position="411"/>
        <end position="568"/>
    </location>
</feature>
<evidence type="ECO:0000259" key="7">
    <source>
        <dbReference type="Pfam" id="PF02776"/>
    </source>
</evidence>
<keyword evidence="3 4" id="KW-0786">Thiamine pyrophosphate</keyword>
<feature type="domain" description="Thiamine pyrophosphate enzyme central" evidence="5">
    <location>
        <begin position="211"/>
        <end position="345"/>
    </location>
</feature>
<gene>
    <name evidence="8" type="ORF">MNBD_GAMMA20-1260</name>
</gene>
<feature type="domain" description="Thiamine pyrophosphate enzyme N-terminal TPP-binding" evidence="7">
    <location>
        <begin position="13"/>
        <end position="125"/>
    </location>
</feature>
<comment type="cofactor">
    <cofactor evidence="1">
        <name>thiamine diphosphate</name>
        <dbReference type="ChEBI" id="CHEBI:58937"/>
    </cofactor>
</comment>
<dbReference type="InterPro" id="IPR000399">
    <property type="entry name" value="TPP-bd_CS"/>
</dbReference>
<dbReference type="InterPro" id="IPR012000">
    <property type="entry name" value="Thiamin_PyroP_enz_cen_dom"/>
</dbReference>
<dbReference type="InterPro" id="IPR029061">
    <property type="entry name" value="THDP-binding"/>
</dbReference>
<accession>A0A3B1ASW9</accession>
<comment type="similarity">
    <text evidence="2 4">Belongs to the TPP enzyme family.</text>
</comment>
<dbReference type="GO" id="GO:0030976">
    <property type="term" value="F:thiamine pyrophosphate binding"/>
    <property type="evidence" value="ECO:0007669"/>
    <property type="project" value="InterPro"/>
</dbReference>
<dbReference type="InterPro" id="IPR011766">
    <property type="entry name" value="TPP_enzyme_TPP-bd"/>
</dbReference>
<dbReference type="InterPro" id="IPR029035">
    <property type="entry name" value="DHS-like_NAD/FAD-binding_dom"/>
</dbReference>
<protein>
    <submittedName>
        <fullName evidence="8">Acetolactate synthase large subunit homolog</fullName>
    </submittedName>
</protein>
<dbReference type="PANTHER" id="PTHR18968:SF13">
    <property type="entry name" value="ACETOLACTATE SYNTHASE CATALYTIC SUBUNIT, MITOCHONDRIAL"/>
    <property type="match status" value="1"/>
</dbReference>
<dbReference type="FunFam" id="3.40.50.970:FF:000007">
    <property type="entry name" value="Acetolactate synthase"/>
    <property type="match status" value="1"/>
</dbReference>
<name>A0A3B1ASW9_9ZZZZ</name>
<proteinExistence type="inferred from homology"/>
<dbReference type="GO" id="GO:0003984">
    <property type="term" value="F:acetolactate synthase activity"/>
    <property type="evidence" value="ECO:0007669"/>
    <property type="project" value="TreeGrafter"/>
</dbReference>
<dbReference type="Pfam" id="PF02775">
    <property type="entry name" value="TPP_enzyme_C"/>
    <property type="match status" value="1"/>
</dbReference>
<organism evidence="8">
    <name type="scientific">hydrothermal vent metagenome</name>
    <dbReference type="NCBI Taxonomy" id="652676"/>
    <lineage>
        <taxon>unclassified sequences</taxon>
        <taxon>metagenomes</taxon>
        <taxon>ecological metagenomes</taxon>
    </lineage>
</organism>
<evidence type="ECO:0000256" key="1">
    <source>
        <dbReference type="ARBA" id="ARBA00001964"/>
    </source>
</evidence>
<dbReference type="AlphaFoldDB" id="A0A3B1ASW9"/>
<evidence type="ECO:0000256" key="4">
    <source>
        <dbReference type="RuleBase" id="RU362132"/>
    </source>
</evidence>
<dbReference type="PROSITE" id="PS00187">
    <property type="entry name" value="TPP_ENZYMES"/>
    <property type="match status" value="1"/>
</dbReference>
<dbReference type="Pfam" id="PF02776">
    <property type="entry name" value="TPP_enzyme_N"/>
    <property type="match status" value="1"/>
</dbReference>
<reference evidence="8" key="1">
    <citation type="submission" date="2018-06" db="EMBL/GenBank/DDBJ databases">
        <authorList>
            <person name="Zhirakovskaya E."/>
        </authorList>
    </citation>
    <scope>NUCLEOTIDE SEQUENCE</scope>
</reference>
<dbReference type="Pfam" id="PF00205">
    <property type="entry name" value="TPP_enzyme_M"/>
    <property type="match status" value="1"/>
</dbReference>
<dbReference type="EMBL" id="UOFU01000299">
    <property type="protein sequence ID" value="VAX02904.1"/>
    <property type="molecule type" value="Genomic_DNA"/>
</dbReference>
<dbReference type="SUPFAM" id="SSF52467">
    <property type="entry name" value="DHS-like NAD/FAD-binding domain"/>
    <property type="match status" value="1"/>
</dbReference>
<evidence type="ECO:0000259" key="6">
    <source>
        <dbReference type="Pfam" id="PF02775"/>
    </source>
</evidence>
<evidence type="ECO:0000256" key="2">
    <source>
        <dbReference type="ARBA" id="ARBA00007812"/>
    </source>
</evidence>
<dbReference type="GO" id="GO:0000287">
    <property type="term" value="F:magnesium ion binding"/>
    <property type="evidence" value="ECO:0007669"/>
    <property type="project" value="InterPro"/>
</dbReference>
<dbReference type="InterPro" id="IPR012001">
    <property type="entry name" value="Thiamin_PyroP_enz_TPP-bd_dom"/>
</dbReference>
<dbReference type="CDD" id="cd07035">
    <property type="entry name" value="TPP_PYR_POX_like"/>
    <property type="match status" value="1"/>
</dbReference>
<sequence length="597" mass="64680">MSSHLPLQPAFDASDIILHYLEQIGCDYIFGIPGGAIEPLYDALARSARRNGIRPVVARHENGAVFMADGYARQTGRLGVCCATTGPGTTNMITGLADAYENNVPLLAISAQTPLPTFGRGAFQESSCTGIDTVSMLQHCTRYSTLISHIDQLQHKLITAVMTAFHSPRGPAHLSIPLDVMRQKLPDGNPRFDLPKLLQTPHIVDLEKTTALLEEISKARQVVLVLGGGCSEAIGAIMAFAERLNTFIITTPHGKGLVNPDHPRYRGVIGFAGHSSARAVLASSEVDLIIAVETNLSEWASCGWSEAALLNERLVHIDSVNENLTRSPMARLHVRGHILATFEELMVQLETTSAGDRHAPKPLAHASPEDTPRFTLDEEAKCHSNATPIKPQRLMHELNQRFPANTRFFADTGNSVAWAVHYLQPKERRAHNRRGINGGLFRTSIEFSSMGWAIGAAVGAALAYPDGPVVCITGDGSFLMSGQELSVAVAEQLGVIFVILNDHALGMVKHGQRLAGAESIAHQLPQTDFAALAQAMGAEGITIHSPEDMQALDIKTLCSRQGPTVLDVHIDTEEVPPMNLRIQGLRREGERRRTVTG</sequence>
<dbReference type="GO" id="GO:0009097">
    <property type="term" value="P:isoleucine biosynthetic process"/>
    <property type="evidence" value="ECO:0007669"/>
    <property type="project" value="TreeGrafter"/>
</dbReference>
<dbReference type="GO" id="GO:0009099">
    <property type="term" value="P:L-valine biosynthetic process"/>
    <property type="evidence" value="ECO:0007669"/>
    <property type="project" value="TreeGrafter"/>
</dbReference>
<dbReference type="PANTHER" id="PTHR18968">
    <property type="entry name" value="THIAMINE PYROPHOSPHATE ENZYMES"/>
    <property type="match status" value="1"/>
</dbReference>